<feature type="region of interest" description="Disordered" evidence="1">
    <location>
        <begin position="25"/>
        <end position="144"/>
    </location>
</feature>
<evidence type="ECO:0000313" key="3">
    <source>
        <dbReference type="Proteomes" id="UP000887566"/>
    </source>
</evidence>
<evidence type="ECO:0000256" key="1">
    <source>
        <dbReference type="SAM" id="MobiDB-lite"/>
    </source>
</evidence>
<dbReference type="AlphaFoldDB" id="A0A914VMC8"/>
<feature type="compositionally biased region" description="Pro residues" evidence="1">
    <location>
        <begin position="50"/>
        <end position="80"/>
    </location>
</feature>
<keyword evidence="2" id="KW-0732">Signal</keyword>
<feature type="signal peptide" evidence="2">
    <location>
        <begin position="1"/>
        <end position="20"/>
    </location>
</feature>
<name>A0A914VMC8_9BILA</name>
<dbReference type="Proteomes" id="UP000887566">
    <property type="component" value="Unplaced"/>
</dbReference>
<feature type="compositionally biased region" description="Basic and acidic residues" evidence="1">
    <location>
        <begin position="121"/>
        <end position="144"/>
    </location>
</feature>
<feature type="compositionally biased region" description="Polar residues" evidence="1">
    <location>
        <begin position="88"/>
        <end position="98"/>
    </location>
</feature>
<protein>
    <submittedName>
        <fullName evidence="4">Uncharacterized protein</fullName>
    </submittedName>
</protein>
<evidence type="ECO:0000313" key="4">
    <source>
        <dbReference type="WBParaSite" id="PSAMB.scaffold2156size24986.g16604.t1"/>
    </source>
</evidence>
<keyword evidence="3" id="KW-1185">Reference proteome</keyword>
<organism evidence="3 4">
    <name type="scientific">Plectus sambesii</name>
    <dbReference type="NCBI Taxonomy" id="2011161"/>
    <lineage>
        <taxon>Eukaryota</taxon>
        <taxon>Metazoa</taxon>
        <taxon>Ecdysozoa</taxon>
        <taxon>Nematoda</taxon>
        <taxon>Chromadorea</taxon>
        <taxon>Plectida</taxon>
        <taxon>Plectina</taxon>
        <taxon>Plectoidea</taxon>
        <taxon>Plectidae</taxon>
        <taxon>Plectus</taxon>
    </lineage>
</organism>
<reference evidence="4" key="1">
    <citation type="submission" date="2022-11" db="UniProtKB">
        <authorList>
            <consortium name="WormBaseParasite"/>
        </authorList>
    </citation>
    <scope>IDENTIFICATION</scope>
</reference>
<evidence type="ECO:0000256" key="2">
    <source>
        <dbReference type="SAM" id="SignalP"/>
    </source>
</evidence>
<feature type="compositionally biased region" description="Polar residues" evidence="1">
    <location>
        <begin position="31"/>
        <end position="46"/>
    </location>
</feature>
<sequence>MAKVLSIALLVAFLVGGSFSATLTRHKRQKAQPQARNDAAGSSSGQLPAGGPPGVPPPLGAPPGVPPPPGAVPRFPPPMGKPKVVSGNGDQAAQNGQDGSKIGVAGKPATSDSNTENKPPVLDKKSGDKARPIDQKPVTEKPQA</sequence>
<feature type="chain" id="PRO_5037988796" evidence="2">
    <location>
        <begin position="21"/>
        <end position="144"/>
    </location>
</feature>
<accession>A0A914VMC8</accession>
<proteinExistence type="predicted"/>
<dbReference type="WBParaSite" id="PSAMB.scaffold2156size24986.g16604.t1">
    <property type="protein sequence ID" value="PSAMB.scaffold2156size24986.g16604.t1"/>
    <property type="gene ID" value="PSAMB.scaffold2156size24986.g16604"/>
</dbReference>